<dbReference type="AlphaFoldDB" id="A0AAD9TRX8"/>
<dbReference type="Gene3D" id="3.50.50.60">
    <property type="entry name" value="FAD/NAD(P)-binding domain"/>
    <property type="match status" value="1"/>
</dbReference>
<dbReference type="GO" id="GO:0008177">
    <property type="term" value="F:succinate dehydrogenase (quinone) activity"/>
    <property type="evidence" value="ECO:0007669"/>
    <property type="project" value="TreeGrafter"/>
</dbReference>
<keyword evidence="1" id="KW-0285">Flavoprotein</keyword>
<name>A0AAD9TRX8_9ROSI</name>
<comment type="caution">
    <text evidence="4">The sequence shown here is derived from an EMBL/GenBank/DDBJ whole genome shotgun (WGS) entry which is preliminary data.</text>
</comment>
<dbReference type="InterPro" id="IPR003953">
    <property type="entry name" value="FAD-dep_OxRdtase_2_FAD-bd"/>
</dbReference>
<dbReference type="PANTHER" id="PTHR11632:SF51">
    <property type="entry name" value="SUCCINATE DEHYDROGENASE [UBIQUINONE] FLAVOPROTEIN SUBUNIT, MITOCHONDRIAL"/>
    <property type="match status" value="1"/>
</dbReference>
<sequence>YGRAYFSVTSTHTCTRDGNVMVARAELPLEDLEFVQFHPTEVAFVSGLGLQIQRNNDLKATSCAVSLRSLSSLVWEYKFEAIATSRRLHYYKYGRAKTVRSVKENGLCQARPVEEAGQAKSRNETGSVPVLKGKVRRADLPWHA</sequence>
<protein>
    <recommendedName>
        <fullName evidence="3">FAD-dependent oxidoreductase 2 FAD-binding domain-containing protein</fullName>
    </recommendedName>
</protein>
<organism evidence="4 5">
    <name type="scientific">Dipteronia dyeriana</name>
    <dbReference type="NCBI Taxonomy" id="168575"/>
    <lineage>
        <taxon>Eukaryota</taxon>
        <taxon>Viridiplantae</taxon>
        <taxon>Streptophyta</taxon>
        <taxon>Embryophyta</taxon>
        <taxon>Tracheophyta</taxon>
        <taxon>Spermatophyta</taxon>
        <taxon>Magnoliopsida</taxon>
        <taxon>eudicotyledons</taxon>
        <taxon>Gunneridae</taxon>
        <taxon>Pentapetalae</taxon>
        <taxon>rosids</taxon>
        <taxon>malvids</taxon>
        <taxon>Sapindales</taxon>
        <taxon>Sapindaceae</taxon>
        <taxon>Hippocastanoideae</taxon>
        <taxon>Acereae</taxon>
        <taxon>Dipteronia</taxon>
    </lineage>
</organism>
<evidence type="ECO:0000259" key="3">
    <source>
        <dbReference type="Pfam" id="PF00890"/>
    </source>
</evidence>
<dbReference type="Proteomes" id="UP001280121">
    <property type="component" value="Unassembled WGS sequence"/>
</dbReference>
<evidence type="ECO:0000256" key="2">
    <source>
        <dbReference type="ARBA" id="ARBA00023002"/>
    </source>
</evidence>
<accession>A0AAD9TRX8</accession>
<evidence type="ECO:0000256" key="1">
    <source>
        <dbReference type="ARBA" id="ARBA00022630"/>
    </source>
</evidence>
<dbReference type="GO" id="GO:0006121">
    <property type="term" value="P:mitochondrial electron transport, succinate to ubiquinone"/>
    <property type="evidence" value="ECO:0007669"/>
    <property type="project" value="TreeGrafter"/>
</dbReference>
<dbReference type="Pfam" id="PF00890">
    <property type="entry name" value="FAD_binding_2"/>
    <property type="match status" value="1"/>
</dbReference>
<proteinExistence type="predicted"/>
<keyword evidence="2" id="KW-0560">Oxidoreductase</keyword>
<reference evidence="4" key="1">
    <citation type="journal article" date="2023" name="Plant J.">
        <title>Genome sequences and population genomics provide insights into the demographic history, inbreeding, and mutation load of two 'living fossil' tree species of Dipteronia.</title>
        <authorList>
            <person name="Feng Y."/>
            <person name="Comes H.P."/>
            <person name="Chen J."/>
            <person name="Zhu S."/>
            <person name="Lu R."/>
            <person name="Zhang X."/>
            <person name="Li P."/>
            <person name="Qiu J."/>
            <person name="Olsen K.M."/>
            <person name="Qiu Y."/>
        </authorList>
    </citation>
    <scope>NUCLEOTIDE SEQUENCE</scope>
    <source>
        <strain evidence="4">KIB01</strain>
    </source>
</reference>
<dbReference type="GO" id="GO:0050660">
    <property type="term" value="F:flavin adenine dinucleotide binding"/>
    <property type="evidence" value="ECO:0007669"/>
    <property type="project" value="TreeGrafter"/>
</dbReference>
<dbReference type="SUPFAM" id="SSF51905">
    <property type="entry name" value="FAD/NAD(P)-binding domain"/>
    <property type="match status" value="1"/>
</dbReference>
<dbReference type="InterPro" id="IPR036188">
    <property type="entry name" value="FAD/NAD-bd_sf"/>
</dbReference>
<dbReference type="GO" id="GO:0005739">
    <property type="term" value="C:mitochondrion"/>
    <property type="evidence" value="ECO:0007669"/>
    <property type="project" value="GOC"/>
</dbReference>
<evidence type="ECO:0000313" key="4">
    <source>
        <dbReference type="EMBL" id="KAK2640669.1"/>
    </source>
</evidence>
<dbReference type="GO" id="GO:0009055">
    <property type="term" value="F:electron transfer activity"/>
    <property type="evidence" value="ECO:0007669"/>
    <property type="project" value="TreeGrafter"/>
</dbReference>
<dbReference type="EMBL" id="JANJYI010000008">
    <property type="protein sequence ID" value="KAK2640669.1"/>
    <property type="molecule type" value="Genomic_DNA"/>
</dbReference>
<dbReference type="PANTHER" id="PTHR11632">
    <property type="entry name" value="SUCCINATE DEHYDROGENASE 2 FLAVOPROTEIN SUBUNIT"/>
    <property type="match status" value="1"/>
</dbReference>
<evidence type="ECO:0000313" key="5">
    <source>
        <dbReference type="Proteomes" id="UP001280121"/>
    </source>
</evidence>
<gene>
    <name evidence="4" type="ORF">Ddye_028464</name>
</gene>
<feature type="domain" description="FAD-dependent oxidoreductase 2 FAD-binding" evidence="3">
    <location>
        <begin position="4"/>
        <end position="42"/>
    </location>
</feature>
<dbReference type="InterPro" id="IPR030664">
    <property type="entry name" value="SdhA/FrdA/AprA"/>
</dbReference>
<keyword evidence="5" id="KW-1185">Reference proteome</keyword>
<feature type="non-terminal residue" evidence="4">
    <location>
        <position position="144"/>
    </location>
</feature>